<gene>
    <name evidence="1" type="ORF">DW656_09595</name>
</gene>
<name>A0A3R6GFK7_9FIRM</name>
<dbReference type="Proteomes" id="UP000284579">
    <property type="component" value="Unassembled WGS sequence"/>
</dbReference>
<organism evidence="1 2">
    <name type="scientific">Coprococcus comes</name>
    <dbReference type="NCBI Taxonomy" id="410072"/>
    <lineage>
        <taxon>Bacteria</taxon>
        <taxon>Bacillati</taxon>
        <taxon>Bacillota</taxon>
        <taxon>Clostridia</taxon>
        <taxon>Lachnospirales</taxon>
        <taxon>Lachnospiraceae</taxon>
        <taxon>Coprococcus</taxon>
    </lineage>
</organism>
<evidence type="ECO:0000313" key="1">
    <source>
        <dbReference type="EMBL" id="RHF82987.1"/>
    </source>
</evidence>
<accession>A0A3R6GFK7</accession>
<sequence length="62" mass="7488">MKKKSRYDLENIFQNALTFFLRYTTINKRAKTMHCFSAHFKQNLFKIVTNYYFIGGERDANI</sequence>
<evidence type="ECO:0000313" key="2">
    <source>
        <dbReference type="Proteomes" id="UP000284579"/>
    </source>
</evidence>
<proteinExistence type="predicted"/>
<dbReference type="EMBL" id="QRHO01000011">
    <property type="protein sequence ID" value="RHF82987.1"/>
    <property type="molecule type" value="Genomic_DNA"/>
</dbReference>
<comment type="caution">
    <text evidence="1">The sequence shown here is derived from an EMBL/GenBank/DDBJ whole genome shotgun (WGS) entry which is preliminary data.</text>
</comment>
<protein>
    <submittedName>
        <fullName evidence="1">Uncharacterized protein</fullName>
    </submittedName>
</protein>
<dbReference type="AlphaFoldDB" id="A0A3R6GFK7"/>
<reference evidence="1 2" key="1">
    <citation type="submission" date="2018-08" db="EMBL/GenBank/DDBJ databases">
        <title>A genome reference for cultivated species of the human gut microbiota.</title>
        <authorList>
            <person name="Zou Y."/>
            <person name="Xue W."/>
            <person name="Luo G."/>
        </authorList>
    </citation>
    <scope>NUCLEOTIDE SEQUENCE [LARGE SCALE GENOMIC DNA]</scope>
    <source>
        <strain evidence="1 2">AM23-3</strain>
    </source>
</reference>